<evidence type="ECO:0000313" key="3">
    <source>
        <dbReference type="EMBL" id="KAI1873575.1"/>
    </source>
</evidence>
<evidence type="ECO:0000256" key="2">
    <source>
        <dbReference type="SAM" id="SignalP"/>
    </source>
</evidence>
<feature type="region of interest" description="Disordered" evidence="1">
    <location>
        <begin position="40"/>
        <end position="78"/>
    </location>
</feature>
<evidence type="ECO:0000313" key="4">
    <source>
        <dbReference type="Proteomes" id="UP000829685"/>
    </source>
</evidence>
<gene>
    <name evidence="3" type="ORF">JX265_005197</name>
</gene>
<accession>A0A9P9WPI9</accession>
<feature type="compositionally biased region" description="Low complexity" evidence="1">
    <location>
        <begin position="55"/>
        <end position="75"/>
    </location>
</feature>
<organism evidence="3 4">
    <name type="scientific">Neoarthrinium moseri</name>
    <dbReference type="NCBI Taxonomy" id="1658444"/>
    <lineage>
        <taxon>Eukaryota</taxon>
        <taxon>Fungi</taxon>
        <taxon>Dikarya</taxon>
        <taxon>Ascomycota</taxon>
        <taxon>Pezizomycotina</taxon>
        <taxon>Sordariomycetes</taxon>
        <taxon>Xylariomycetidae</taxon>
        <taxon>Amphisphaeriales</taxon>
        <taxon>Apiosporaceae</taxon>
        <taxon>Neoarthrinium</taxon>
    </lineage>
</organism>
<dbReference type="AlphaFoldDB" id="A0A9P9WPI9"/>
<sequence length="99" mass="9849">MRPTSLVFAAAIPAICAVQPRSAPQVPVLLSHDAGTAGPYAQGPANITQTTAATSSPAESMDSSKSPSAAAASSDIPPPTLDKSIFSLIVFGVAGLCLL</sequence>
<keyword evidence="2" id="KW-0732">Signal</keyword>
<feature type="chain" id="PRO_5040214966" evidence="2">
    <location>
        <begin position="18"/>
        <end position="99"/>
    </location>
</feature>
<reference evidence="3" key="1">
    <citation type="submission" date="2021-03" db="EMBL/GenBank/DDBJ databases">
        <title>Revisited historic fungal species revealed as producer of novel bioactive compounds through whole genome sequencing and comparative genomics.</title>
        <authorList>
            <person name="Vignolle G.A."/>
            <person name="Hochenegger N."/>
            <person name="Mach R.L."/>
            <person name="Mach-Aigner A.R."/>
            <person name="Javad Rahimi M."/>
            <person name="Salim K.A."/>
            <person name="Chan C.M."/>
            <person name="Lim L.B.L."/>
            <person name="Cai F."/>
            <person name="Druzhinina I.S."/>
            <person name="U'Ren J.M."/>
            <person name="Derntl C."/>
        </authorList>
    </citation>
    <scope>NUCLEOTIDE SEQUENCE</scope>
    <source>
        <strain evidence="3">TUCIM 5799</strain>
    </source>
</reference>
<dbReference type="Proteomes" id="UP000829685">
    <property type="component" value="Unassembled WGS sequence"/>
</dbReference>
<proteinExistence type="predicted"/>
<keyword evidence="4" id="KW-1185">Reference proteome</keyword>
<feature type="signal peptide" evidence="2">
    <location>
        <begin position="1"/>
        <end position="17"/>
    </location>
</feature>
<evidence type="ECO:0000256" key="1">
    <source>
        <dbReference type="SAM" id="MobiDB-lite"/>
    </source>
</evidence>
<name>A0A9P9WPI9_9PEZI</name>
<dbReference type="OrthoDB" id="4745687at2759"/>
<feature type="compositionally biased region" description="Polar residues" evidence="1">
    <location>
        <begin position="45"/>
        <end position="54"/>
    </location>
</feature>
<dbReference type="EMBL" id="JAFIMR010000010">
    <property type="protein sequence ID" value="KAI1873575.1"/>
    <property type="molecule type" value="Genomic_DNA"/>
</dbReference>
<protein>
    <submittedName>
        <fullName evidence="3">Uncharacterized protein</fullName>
    </submittedName>
</protein>
<comment type="caution">
    <text evidence="3">The sequence shown here is derived from an EMBL/GenBank/DDBJ whole genome shotgun (WGS) entry which is preliminary data.</text>
</comment>